<reference evidence="2 3" key="1">
    <citation type="submission" date="2014-09" db="EMBL/GenBank/DDBJ databases">
        <title>Draft genome of Bradyrhizobium japonicum Is-34.</title>
        <authorList>
            <person name="Tsurumaru H."/>
            <person name="Yamakawa T."/>
            <person name="Hashimoto S."/>
            <person name="Okizaki K."/>
            <person name="Kanesaki Y."/>
            <person name="Yoshikawa H."/>
            <person name="Yajima S."/>
        </authorList>
    </citation>
    <scope>NUCLEOTIDE SEQUENCE [LARGE SCALE GENOMIC DNA]</scope>
    <source>
        <strain evidence="2 3">Is-34</strain>
    </source>
</reference>
<proteinExistence type="predicted"/>
<gene>
    <name evidence="2" type="ORF">MA20_47240</name>
</gene>
<comment type="caution">
    <text evidence="2">The sequence shown here is derived from an EMBL/GenBank/DDBJ whole genome shotgun (WGS) entry which is preliminary data.</text>
</comment>
<protein>
    <submittedName>
        <fullName evidence="2">Uncharacterized protein</fullName>
    </submittedName>
</protein>
<dbReference type="RefSeq" id="WP_041960944.1">
    <property type="nucleotide sequence ID" value="NZ_CP081350.1"/>
</dbReference>
<dbReference type="EMBL" id="JRPN01000085">
    <property type="protein sequence ID" value="KGT72971.1"/>
    <property type="molecule type" value="Genomic_DNA"/>
</dbReference>
<evidence type="ECO:0000256" key="1">
    <source>
        <dbReference type="SAM" id="SignalP"/>
    </source>
</evidence>
<feature type="signal peptide" evidence="1">
    <location>
        <begin position="1"/>
        <end position="23"/>
    </location>
</feature>
<evidence type="ECO:0000313" key="2">
    <source>
        <dbReference type="EMBL" id="KGT72971.1"/>
    </source>
</evidence>
<feature type="chain" id="PRO_5002017001" evidence="1">
    <location>
        <begin position="24"/>
        <end position="90"/>
    </location>
</feature>
<keyword evidence="1" id="KW-0732">Signal</keyword>
<accession>A0A0A3XIJ6</accession>
<name>A0A0A3XIJ6_BRAJP</name>
<dbReference type="Proteomes" id="UP000030377">
    <property type="component" value="Unassembled WGS sequence"/>
</dbReference>
<organism evidence="2 3">
    <name type="scientific">Bradyrhizobium japonicum</name>
    <dbReference type="NCBI Taxonomy" id="375"/>
    <lineage>
        <taxon>Bacteria</taxon>
        <taxon>Pseudomonadati</taxon>
        <taxon>Pseudomonadota</taxon>
        <taxon>Alphaproteobacteria</taxon>
        <taxon>Hyphomicrobiales</taxon>
        <taxon>Nitrobacteraceae</taxon>
        <taxon>Bradyrhizobium</taxon>
    </lineage>
</organism>
<evidence type="ECO:0000313" key="3">
    <source>
        <dbReference type="Proteomes" id="UP000030377"/>
    </source>
</evidence>
<dbReference type="AlphaFoldDB" id="A0A0A3XIJ6"/>
<sequence>MMNRKLVAALVAFGLALPAATRAQDAPVEEQIVKQMNKVFGVHAESTSDSVLIIDRDWRVSYLNGPAWAQVAEGRDSGSRSIDPAYRRLP</sequence>